<dbReference type="InterPro" id="IPR001753">
    <property type="entry name" value="Enoyl-CoA_hydra/iso"/>
</dbReference>
<evidence type="ECO:0000313" key="4">
    <source>
        <dbReference type="Proteomes" id="UP000665181"/>
    </source>
</evidence>
<keyword evidence="2" id="KW-1133">Transmembrane helix</keyword>
<dbReference type="PANTHER" id="PTHR42964:SF1">
    <property type="entry name" value="POLYKETIDE BIOSYNTHESIS ENOYL-COA HYDRATASE PKSH-RELATED"/>
    <property type="match status" value="1"/>
</dbReference>
<organism evidence="3 4">
    <name type="scientific">Bacillus subtilis</name>
    <dbReference type="NCBI Taxonomy" id="1423"/>
    <lineage>
        <taxon>Bacteria</taxon>
        <taxon>Bacillati</taxon>
        <taxon>Bacillota</taxon>
        <taxon>Bacilli</taxon>
        <taxon>Bacillales</taxon>
        <taxon>Bacillaceae</taxon>
        <taxon>Bacillus</taxon>
    </lineage>
</organism>
<reference evidence="3" key="1">
    <citation type="submission" date="2021-03" db="EMBL/GenBank/DDBJ databases">
        <title>Isolation of Bacillus subtilis from fermented food sample.</title>
        <authorList>
            <person name="Lakshmanan V."/>
            <person name="Athira K."/>
            <person name="Rajagopal K."/>
        </authorList>
    </citation>
    <scope>NUCLEOTIDE SEQUENCE</scope>
    <source>
        <strain evidence="3">S1</strain>
    </source>
</reference>
<comment type="caution">
    <text evidence="3">The sequence shown here is derived from an EMBL/GenBank/DDBJ whole genome shotgun (WGS) entry which is preliminary data.</text>
</comment>
<gene>
    <name evidence="3" type="ORF">J5227_22120</name>
</gene>
<dbReference type="SUPFAM" id="SSF52096">
    <property type="entry name" value="ClpP/crotonase"/>
    <property type="match status" value="1"/>
</dbReference>
<comment type="similarity">
    <text evidence="1">Belongs to the enoyl-CoA hydratase/isomerase family.</text>
</comment>
<dbReference type="CDD" id="cd06558">
    <property type="entry name" value="crotonase-like"/>
    <property type="match status" value="1"/>
</dbReference>
<keyword evidence="3" id="KW-0413">Isomerase</keyword>
<dbReference type="PANTHER" id="PTHR42964">
    <property type="entry name" value="ENOYL-COA HYDRATASE"/>
    <property type="match status" value="1"/>
</dbReference>
<dbReference type="AlphaFoldDB" id="A0A8I1WHD7"/>
<proteinExistence type="inferred from homology"/>
<dbReference type="InterPro" id="IPR029045">
    <property type="entry name" value="ClpP/crotonase-like_dom_sf"/>
</dbReference>
<evidence type="ECO:0000256" key="1">
    <source>
        <dbReference type="ARBA" id="ARBA00005254"/>
    </source>
</evidence>
<dbReference type="NCBIfam" id="NF005498">
    <property type="entry name" value="PRK07112.1"/>
    <property type="match status" value="1"/>
</dbReference>
<accession>A0A8I1WHD7</accession>
<keyword evidence="2" id="KW-0472">Membrane</keyword>
<dbReference type="GO" id="GO:0016853">
    <property type="term" value="F:isomerase activity"/>
    <property type="evidence" value="ECO:0007669"/>
    <property type="project" value="UniProtKB-KW"/>
</dbReference>
<evidence type="ECO:0000313" key="3">
    <source>
        <dbReference type="EMBL" id="MBO3796937.1"/>
    </source>
</evidence>
<dbReference type="RefSeq" id="WP_044152741.1">
    <property type="nucleotide sequence ID" value="NZ_JAGFPW010000037.1"/>
</dbReference>
<dbReference type="Pfam" id="PF00378">
    <property type="entry name" value="ECH_1"/>
    <property type="match status" value="1"/>
</dbReference>
<name>A0A8I1WHD7_BACIU</name>
<evidence type="ECO:0000256" key="2">
    <source>
        <dbReference type="SAM" id="Phobius"/>
    </source>
</evidence>
<keyword evidence="2" id="KW-0812">Transmembrane</keyword>
<dbReference type="EMBL" id="JAGFPW010000037">
    <property type="protein sequence ID" value="MBO3796937.1"/>
    <property type="molecule type" value="Genomic_DNA"/>
</dbReference>
<dbReference type="InterPro" id="IPR051683">
    <property type="entry name" value="Enoyl-CoA_Hydratase/Isomerase"/>
</dbReference>
<protein>
    <submittedName>
        <fullName evidence="3">Enoyl-CoA hydratase/isomerase</fullName>
    </submittedName>
</protein>
<dbReference type="Gene3D" id="3.90.226.10">
    <property type="entry name" value="2-enoyl-CoA Hydratase, Chain A, domain 1"/>
    <property type="match status" value="1"/>
</dbReference>
<feature type="transmembrane region" description="Helical" evidence="2">
    <location>
        <begin position="127"/>
        <end position="148"/>
    </location>
</feature>
<sequence length="254" mass="29087">MEWKTIKVRFEGPVCYIKFNRPNAKNAINNLLIEECHRAIILCEKRSSVVIFEGSPEAFCFGADFNEFEFNCNNEKQIATRPDLLYDLWFKMASGPFISISHVRGAVNAGGIGFVAASDIVIADDTAVFSLSELLFGLFPAMVLPFLIRKIGYQKAHYLTLMTKPVNVKVAHDWGMVDEYHKNSDSLLKRQLARVIKLPKSGIEQYKNYMMELNDFVMKSKDQAVETNRTIFSDDHNLERIRLFVEEGIFPWEG</sequence>
<dbReference type="Proteomes" id="UP000665181">
    <property type="component" value="Unassembled WGS sequence"/>
</dbReference>